<keyword evidence="4" id="KW-0418">Kinase</keyword>
<evidence type="ECO:0000256" key="4">
    <source>
        <dbReference type="ARBA" id="ARBA00022777"/>
    </source>
</evidence>
<dbReference type="PANTHER" id="PTHR47973">
    <property type="entry name" value="CYSTEINE-RICH RECEPTOR-LIKE PROTEIN KINASE 3"/>
    <property type="match status" value="1"/>
</dbReference>
<dbReference type="PROSITE" id="PS00107">
    <property type="entry name" value="PROTEIN_KINASE_ATP"/>
    <property type="match status" value="2"/>
</dbReference>
<dbReference type="Pfam" id="PF07714">
    <property type="entry name" value="PK_Tyr_Ser-Thr"/>
    <property type="match status" value="2"/>
</dbReference>
<dbReference type="SUPFAM" id="SSF56112">
    <property type="entry name" value="Protein kinase-like (PK-like)"/>
    <property type="match status" value="2"/>
</dbReference>
<dbReference type="SMART" id="SM00220">
    <property type="entry name" value="S_TKc"/>
    <property type="match status" value="2"/>
</dbReference>
<evidence type="ECO:0000256" key="1">
    <source>
        <dbReference type="ARBA" id="ARBA00022527"/>
    </source>
</evidence>
<dbReference type="CDD" id="cd14066">
    <property type="entry name" value="STKc_IRAK"/>
    <property type="match status" value="2"/>
</dbReference>
<gene>
    <name evidence="8" type="ORF">CSSPJE1EN1_LOCUS11023</name>
</gene>
<feature type="domain" description="Protein kinase" evidence="7">
    <location>
        <begin position="48"/>
        <end position="326"/>
    </location>
</feature>
<dbReference type="InterPro" id="IPR008271">
    <property type="entry name" value="Ser/Thr_kinase_AS"/>
</dbReference>
<evidence type="ECO:0000256" key="3">
    <source>
        <dbReference type="ARBA" id="ARBA00022741"/>
    </source>
</evidence>
<keyword evidence="1" id="KW-0723">Serine/threonine-protein kinase</keyword>
<accession>A0ABP0WJ98</accession>
<organism evidence="8 9">
    <name type="scientific">Sphagnum jensenii</name>
    <dbReference type="NCBI Taxonomy" id="128206"/>
    <lineage>
        <taxon>Eukaryota</taxon>
        <taxon>Viridiplantae</taxon>
        <taxon>Streptophyta</taxon>
        <taxon>Embryophyta</taxon>
        <taxon>Bryophyta</taxon>
        <taxon>Sphagnophytina</taxon>
        <taxon>Sphagnopsida</taxon>
        <taxon>Sphagnales</taxon>
        <taxon>Sphagnaceae</taxon>
        <taxon>Sphagnum</taxon>
    </lineage>
</organism>
<dbReference type="PROSITE" id="PS00108">
    <property type="entry name" value="PROTEIN_KINASE_ST"/>
    <property type="match status" value="2"/>
</dbReference>
<reference evidence="8" key="1">
    <citation type="submission" date="2024-02" db="EMBL/GenBank/DDBJ databases">
        <authorList>
            <consortium name="ELIXIR-Norway"/>
            <consortium name="Elixir Norway"/>
        </authorList>
    </citation>
    <scope>NUCLEOTIDE SEQUENCE</scope>
</reference>
<dbReference type="PROSITE" id="PS50011">
    <property type="entry name" value="PROTEIN_KINASE_DOM"/>
    <property type="match status" value="2"/>
</dbReference>
<dbReference type="Gene3D" id="1.10.510.10">
    <property type="entry name" value="Transferase(Phosphotransferase) domain 1"/>
    <property type="match status" value="2"/>
</dbReference>
<dbReference type="InterPro" id="IPR001245">
    <property type="entry name" value="Ser-Thr/Tyr_kinase_cat_dom"/>
</dbReference>
<keyword evidence="5 6" id="KW-0067">ATP-binding</keyword>
<dbReference type="Gene3D" id="3.30.200.20">
    <property type="entry name" value="Phosphorylase Kinase, domain 1"/>
    <property type="match status" value="2"/>
</dbReference>
<feature type="binding site" evidence="6">
    <location>
        <position position="76"/>
    </location>
    <ligand>
        <name>ATP</name>
        <dbReference type="ChEBI" id="CHEBI:30616"/>
    </ligand>
</feature>
<evidence type="ECO:0000256" key="2">
    <source>
        <dbReference type="ARBA" id="ARBA00022679"/>
    </source>
</evidence>
<feature type="binding site" evidence="6">
    <location>
        <position position="402"/>
    </location>
    <ligand>
        <name>ATP</name>
        <dbReference type="ChEBI" id="CHEBI:30616"/>
    </ligand>
</feature>
<evidence type="ECO:0000259" key="7">
    <source>
        <dbReference type="PROSITE" id="PS50011"/>
    </source>
</evidence>
<evidence type="ECO:0000313" key="8">
    <source>
        <dbReference type="EMBL" id="CAK9265545.1"/>
    </source>
</evidence>
<dbReference type="Proteomes" id="UP001497444">
    <property type="component" value="Chromosome 17"/>
</dbReference>
<evidence type="ECO:0000313" key="9">
    <source>
        <dbReference type="Proteomes" id="UP001497444"/>
    </source>
</evidence>
<name>A0ABP0WJ98_9BRYO</name>
<evidence type="ECO:0000256" key="5">
    <source>
        <dbReference type="ARBA" id="ARBA00022840"/>
    </source>
</evidence>
<dbReference type="InterPro" id="IPR011009">
    <property type="entry name" value="Kinase-like_dom_sf"/>
</dbReference>
<keyword evidence="9" id="KW-1185">Reference proteome</keyword>
<dbReference type="InterPro" id="IPR000719">
    <property type="entry name" value="Prot_kinase_dom"/>
</dbReference>
<sequence>MACYWKRSLNKCSEELGFLSKHVQQRHLQQVQPTLYSYNVLRVATKDFHHDNELGKGGFGVVYKGILADGTELAVKQLTKFQQGVDDFLNEVIVITDVRHRNLVKLKGCCVHGTQHFLVFEYVENKNLAEALWGQRTLSLDWPKRLNICVGIARGLAYLHEDSQPRIIHRDIKAANVLLDKNMNAKIADFGLARLFPNDQSHISTQIAGTMGYMSPEYATLGQLTPKADVYSFGILLLEIVSGRKNIDTTLESEKVYLVKWAWSLYETSMLTNLIAQDLDITISKNEMKQVIFVALLCVQIDLTKRPMMSHVLAMLQGEMEVDIHFMEPGLRETNHKSQSILHDEAILPLQFARQQVQPTLYSYNVLRVATKDFHPRNKLGQGSFGVVYKGILSDGITVAVKYLTKSQQGVDEFLNEVIVITGVRHRNLVKLKGCCVHGTQRFLVFEYMENSNLAEALWDQQGQQTLFLDWPKRLNICVGVARGLAYLHEDSRPRIIHRDIKATNILLDKNMNAKIADFGLARLFPDDQSHISTQIAGTMGYMSPEYATLGPLTPKADVYSFGILLLEIVSGRKNINTTLESEKVYLVKWAWSLYETNMLINLVDQDLDITISENEMKQVIFVALLCVQIDLTRRPMMSHVMAMLQDDETILPLRKCMSTNDGNGLFSNHIPNSNVEIEFSDLHPR</sequence>
<dbReference type="InterPro" id="IPR052059">
    <property type="entry name" value="CR_Ser/Thr_kinase"/>
</dbReference>
<dbReference type="EMBL" id="OZ020112">
    <property type="protein sequence ID" value="CAK9265545.1"/>
    <property type="molecule type" value="Genomic_DNA"/>
</dbReference>
<keyword evidence="3 6" id="KW-0547">Nucleotide-binding</keyword>
<keyword evidence="2" id="KW-0808">Transferase</keyword>
<evidence type="ECO:0000256" key="6">
    <source>
        <dbReference type="PROSITE-ProRule" id="PRU10141"/>
    </source>
</evidence>
<dbReference type="InterPro" id="IPR017441">
    <property type="entry name" value="Protein_kinase_ATP_BS"/>
</dbReference>
<feature type="domain" description="Protein kinase" evidence="7">
    <location>
        <begin position="374"/>
        <end position="651"/>
    </location>
</feature>
<protein>
    <recommendedName>
        <fullName evidence="7">Protein kinase domain-containing protein</fullName>
    </recommendedName>
</protein>
<proteinExistence type="predicted"/>